<reference evidence="1 2" key="1">
    <citation type="submission" date="2020-06" db="EMBL/GenBank/DDBJ databases">
        <title>Transcriptomic and genomic resources for Thalictrum thalictroides and T. hernandezii: Facilitating candidate gene discovery in an emerging model plant lineage.</title>
        <authorList>
            <person name="Arias T."/>
            <person name="Riano-Pachon D.M."/>
            <person name="Di Stilio V.S."/>
        </authorList>
    </citation>
    <scope>NUCLEOTIDE SEQUENCE [LARGE SCALE GENOMIC DNA]</scope>
    <source>
        <strain evidence="2">cv. WT478/WT964</strain>
        <tissue evidence="1">Leaves</tissue>
    </source>
</reference>
<evidence type="ECO:0000313" key="2">
    <source>
        <dbReference type="Proteomes" id="UP000554482"/>
    </source>
</evidence>
<sequence>MVDDGKSEISGEKNQAEFVLDHWAGEGALKDRFAEVYGIARKKKRTDAEHWRHNEEGGSWNLHLRPCIWDRLSEWWSS</sequence>
<evidence type="ECO:0000313" key="1">
    <source>
        <dbReference type="EMBL" id="KAF5180115.1"/>
    </source>
</evidence>
<accession>A0A7J6V7F1</accession>
<dbReference type="AlphaFoldDB" id="A0A7J6V7F1"/>
<keyword evidence="2" id="KW-1185">Reference proteome</keyword>
<dbReference type="Proteomes" id="UP000554482">
    <property type="component" value="Unassembled WGS sequence"/>
</dbReference>
<organism evidence="1 2">
    <name type="scientific">Thalictrum thalictroides</name>
    <name type="common">Rue-anemone</name>
    <name type="synonym">Anemone thalictroides</name>
    <dbReference type="NCBI Taxonomy" id="46969"/>
    <lineage>
        <taxon>Eukaryota</taxon>
        <taxon>Viridiplantae</taxon>
        <taxon>Streptophyta</taxon>
        <taxon>Embryophyta</taxon>
        <taxon>Tracheophyta</taxon>
        <taxon>Spermatophyta</taxon>
        <taxon>Magnoliopsida</taxon>
        <taxon>Ranunculales</taxon>
        <taxon>Ranunculaceae</taxon>
        <taxon>Thalictroideae</taxon>
        <taxon>Thalictrum</taxon>
    </lineage>
</organism>
<gene>
    <name evidence="1" type="ORF">FRX31_030299</name>
</gene>
<name>A0A7J6V7F1_THATH</name>
<comment type="caution">
    <text evidence="1">The sequence shown here is derived from an EMBL/GenBank/DDBJ whole genome shotgun (WGS) entry which is preliminary data.</text>
</comment>
<dbReference type="EMBL" id="JABWDY010037821">
    <property type="protein sequence ID" value="KAF5180115.1"/>
    <property type="molecule type" value="Genomic_DNA"/>
</dbReference>
<proteinExistence type="predicted"/>
<protein>
    <submittedName>
        <fullName evidence="1">Uncharacterized protein</fullName>
    </submittedName>
</protein>